<accession>A0A1B2I1A9</accession>
<keyword evidence="3" id="KW-1185">Reference proteome</keyword>
<dbReference type="InterPro" id="IPR011059">
    <property type="entry name" value="Metal-dep_hydrolase_composite"/>
</dbReference>
<proteinExistence type="predicted"/>
<dbReference type="GeneID" id="83056382"/>
<dbReference type="AlphaFoldDB" id="A0A1B2I1A9"/>
<evidence type="ECO:0000313" key="3">
    <source>
        <dbReference type="Proteomes" id="UP000093044"/>
    </source>
</evidence>
<dbReference type="SUPFAM" id="SSF51556">
    <property type="entry name" value="Metallo-dependent hydrolases"/>
    <property type="match status" value="1"/>
</dbReference>
<dbReference type="Gene3D" id="2.30.40.10">
    <property type="entry name" value="Urease, subunit C, domain 1"/>
    <property type="match status" value="1"/>
</dbReference>
<dbReference type="PANTHER" id="PTHR43135">
    <property type="entry name" value="ALPHA-D-RIBOSE 1-METHYLPHOSPHONATE 5-TRIPHOSPHATE DIPHOSPHATASE"/>
    <property type="match status" value="1"/>
</dbReference>
<dbReference type="Pfam" id="PF01979">
    <property type="entry name" value="Amidohydro_1"/>
    <property type="match status" value="1"/>
</dbReference>
<protein>
    <recommendedName>
        <fullName evidence="1">Amidohydrolase-related domain-containing protein</fullName>
    </recommendedName>
</protein>
<dbReference type="OrthoDB" id="9802793at2"/>
<dbReference type="InterPro" id="IPR057744">
    <property type="entry name" value="OTAase-like"/>
</dbReference>
<dbReference type="EMBL" id="CP016757">
    <property type="protein sequence ID" value="ANZ43761.1"/>
    <property type="molecule type" value="Genomic_DNA"/>
</dbReference>
<reference evidence="2" key="1">
    <citation type="submission" date="2016-08" db="EMBL/GenBank/DDBJ databases">
        <title>Complete genome of Cloacibacillus porcorum.</title>
        <authorList>
            <person name="Looft T."/>
            <person name="Bayles D.O."/>
            <person name="Alt D.P."/>
        </authorList>
    </citation>
    <scope>NUCLEOTIDE SEQUENCE [LARGE SCALE GENOMIC DNA]</scope>
    <source>
        <strain evidence="2">CL-84</strain>
    </source>
</reference>
<dbReference type="Proteomes" id="UP000093044">
    <property type="component" value="Chromosome"/>
</dbReference>
<dbReference type="STRING" id="1197717.BED41_00765"/>
<gene>
    <name evidence="2" type="ORF">BED41_00765</name>
</gene>
<evidence type="ECO:0000259" key="1">
    <source>
        <dbReference type="Pfam" id="PF01979"/>
    </source>
</evidence>
<dbReference type="InterPro" id="IPR032466">
    <property type="entry name" value="Metal_Hydrolase"/>
</dbReference>
<name>A0A1B2I1A9_9BACT</name>
<dbReference type="SUPFAM" id="SSF51338">
    <property type="entry name" value="Composite domain of metallo-dependent hydrolases"/>
    <property type="match status" value="2"/>
</dbReference>
<dbReference type="InterPro" id="IPR006680">
    <property type="entry name" value="Amidohydro-rel"/>
</dbReference>
<dbReference type="InterPro" id="IPR051781">
    <property type="entry name" value="Metallo-dep_Hydrolase"/>
</dbReference>
<evidence type="ECO:0000313" key="2">
    <source>
        <dbReference type="EMBL" id="ANZ43761.1"/>
    </source>
</evidence>
<dbReference type="KEGG" id="cpor:BED41_00765"/>
<dbReference type="CDD" id="cd01299">
    <property type="entry name" value="Met_dep_hydrolase_A"/>
    <property type="match status" value="1"/>
</dbReference>
<dbReference type="GO" id="GO:0016810">
    <property type="term" value="F:hydrolase activity, acting on carbon-nitrogen (but not peptide) bonds"/>
    <property type="evidence" value="ECO:0007669"/>
    <property type="project" value="InterPro"/>
</dbReference>
<dbReference type="PANTHER" id="PTHR43135:SF3">
    <property type="entry name" value="ALPHA-D-RIBOSE 1-METHYLPHOSPHONATE 5-TRIPHOSPHATE DIPHOSPHATASE"/>
    <property type="match status" value="1"/>
</dbReference>
<dbReference type="RefSeq" id="WP_066741818.1">
    <property type="nucleotide sequence ID" value="NZ_CP016757.1"/>
</dbReference>
<dbReference type="Gene3D" id="3.20.20.140">
    <property type="entry name" value="Metal-dependent hydrolases"/>
    <property type="match status" value="1"/>
</dbReference>
<organism evidence="2 3">
    <name type="scientific">Cloacibacillus porcorum</name>
    <dbReference type="NCBI Taxonomy" id="1197717"/>
    <lineage>
        <taxon>Bacteria</taxon>
        <taxon>Thermotogati</taxon>
        <taxon>Synergistota</taxon>
        <taxon>Synergistia</taxon>
        <taxon>Synergistales</taxon>
        <taxon>Synergistaceae</taxon>
        <taxon>Cloacibacillus</taxon>
    </lineage>
</organism>
<sequence>MAYKLFKNANLIDGNGGEIRENISLLVENDHIKEIGKRINAPYAEETFDCNGNTIMPGLIDAHMHLGLVEIEVINLSRKNAPGLMAARMFKNLREALDQGYTYARDTGGADVGFREAVDRGLAVGPRLKICGAAIAQTGGHGDDRVASETRPYSEPYMGFRSVIADGVPEMLKTARENIRRGADFIKVMCGGGCASPTQGPETSQYTLEELKAAVDVAESVGSYVASHSYSNRSIVLSANAGIRTIEHANLMTKETAALVAQKGAFVVPTQITYEIVIEKSRDLIAKFIYDKFVSVCERGYEAIHNAMEAGIPIGGGTDLTGENTKYASGAIAYQAKAMGAMGAIVAFTKTNAKILRVEDVTGTLEEGKLADILVVNGNPLDNIDLFKDHRKNLLLIMQGGHVHKNLLV</sequence>
<feature type="domain" description="Amidohydrolase-related" evidence="1">
    <location>
        <begin position="54"/>
        <end position="392"/>
    </location>
</feature>